<dbReference type="EMBL" id="CM047742">
    <property type="protein sequence ID" value="KAJ0034014.1"/>
    <property type="molecule type" value="Genomic_DNA"/>
</dbReference>
<keyword evidence="2" id="KW-1185">Reference proteome</keyword>
<sequence length="484" mass="54132">MVGRALPPPDAAVSRKVTGSEGLDEKPRVQKRFGGDLHSGETLLAEQMVGLRSINSNFPQLLSYLLDLAHSPCHCKNNIPEIVLKFFMKLRSVVFKKDFVVAPAAEAELTESSPTKSSACYVAKSPYNVTAQDLPSALKLPKKGLKPDDYANVGVNSSICDHVKKMPVEELKKMNELKLLTAEKETDSWKLLKPKGSNERKMNVVVPKKLTTHTPRNMQETSTRAAEPTMIGMQFPHQSALPSVSELKARFARFGQLHSAPYVFWRFSTCQVIFKFKSSAQAAYEYAVKNRSLFGSAKVEYYLQAFEVPATEFPKPGKQLVIGKSPDWVPPVMSMSTGNSTKPRSTPPQLPNVQSKSFLKKQQVDEVIIIHSDTPHVKNMMKGEESIGTEQLSTFNPKNLHEVMPPLPLPPNRISCMLENHKLGHFVEICNRRYLQLEARNKCIYTPSSERSINISNQTLNLLMRCQDIVANSKCSLGYVPFNL</sequence>
<dbReference type="Proteomes" id="UP001163603">
    <property type="component" value="Chromosome 7"/>
</dbReference>
<name>A0ACC0YDG6_9ROSI</name>
<gene>
    <name evidence="1" type="ORF">Pint_24548</name>
</gene>
<evidence type="ECO:0000313" key="1">
    <source>
        <dbReference type="EMBL" id="KAJ0034014.1"/>
    </source>
</evidence>
<accession>A0ACC0YDG6</accession>
<comment type="caution">
    <text evidence="1">The sequence shown here is derived from an EMBL/GenBank/DDBJ whole genome shotgun (WGS) entry which is preliminary data.</text>
</comment>
<protein>
    <submittedName>
        <fullName evidence="1">Uncharacterized protein</fullName>
    </submittedName>
</protein>
<evidence type="ECO:0000313" key="2">
    <source>
        <dbReference type="Proteomes" id="UP001163603"/>
    </source>
</evidence>
<reference evidence="2" key="1">
    <citation type="journal article" date="2023" name="G3 (Bethesda)">
        <title>Genome assembly and association tests identify interacting loci associated with vigor, precocity, and sex in interspecific pistachio rootstocks.</title>
        <authorList>
            <person name="Palmer W."/>
            <person name="Jacygrad E."/>
            <person name="Sagayaradj S."/>
            <person name="Cavanaugh K."/>
            <person name="Han R."/>
            <person name="Bertier L."/>
            <person name="Beede B."/>
            <person name="Kafkas S."/>
            <person name="Golino D."/>
            <person name="Preece J."/>
            <person name="Michelmore R."/>
        </authorList>
    </citation>
    <scope>NUCLEOTIDE SEQUENCE [LARGE SCALE GENOMIC DNA]</scope>
</reference>
<organism evidence="1 2">
    <name type="scientific">Pistacia integerrima</name>
    <dbReference type="NCBI Taxonomy" id="434235"/>
    <lineage>
        <taxon>Eukaryota</taxon>
        <taxon>Viridiplantae</taxon>
        <taxon>Streptophyta</taxon>
        <taxon>Embryophyta</taxon>
        <taxon>Tracheophyta</taxon>
        <taxon>Spermatophyta</taxon>
        <taxon>Magnoliopsida</taxon>
        <taxon>eudicotyledons</taxon>
        <taxon>Gunneridae</taxon>
        <taxon>Pentapetalae</taxon>
        <taxon>rosids</taxon>
        <taxon>malvids</taxon>
        <taxon>Sapindales</taxon>
        <taxon>Anacardiaceae</taxon>
        <taxon>Pistacia</taxon>
    </lineage>
</organism>
<proteinExistence type="predicted"/>